<dbReference type="EMBL" id="JBFXLT010000046">
    <property type="protein sequence ID" value="KAL2812622.1"/>
    <property type="molecule type" value="Genomic_DNA"/>
</dbReference>
<feature type="compositionally biased region" description="Low complexity" evidence="1">
    <location>
        <begin position="9"/>
        <end position="18"/>
    </location>
</feature>
<evidence type="ECO:0000313" key="3">
    <source>
        <dbReference type="Proteomes" id="UP001610334"/>
    </source>
</evidence>
<feature type="region of interest" description="Disordered" evidence="1">
    <location>
        <begin position="1"/>
        <end position="72"/>
    </location>
</feature>
<proteinExistence type="predicted"/>
<gene>
    <name evidence="2" type="ORF">BJX63DRAFT_240897</name>
</gene>
<evidence type="ECO:0000256" key="1">
    <source>
        <dbReference type="SAM" id="MobiDB-lite"/>
    </source>
</evidence>
<comment type="caution">
    <text evidence="2">The sequence shown here is derived from an EMBL/GenBank/DDBJ whole genome shotgun (WGS) entry which is preliminary data.</text>
</comment>
<protein>
    <submittedName>
        <fullName evidence="2">Uncharacterized protein</fullName>
    </submittedName>
</protein>
<sequence>MAAEDKPESSSPLPRLSPFAMPDNSPSLIPFLGAMTAGQGDQQRYSDTGPMAPYPKIENLESQDPYPPQSYHTLSASRSIHVEFSDCTQGPVNVTEDGPGGATLYTVSLTNRRQQMKVSPAGSRAVLATVDLRGLGPVLEAKIGSHIITIGVKTRLKKEGVYSSPWLQGATLKWKSQTMKVVDFELRDENGIPLAQFNPHPSWSRRKAGRLDLFGPSVSDGSLMEEIMVTCFALVYTTIIQQEAIAAGAGAGTSSPGSVSPV</sequence>
<reference evidence="2 3" key="1">
    <citation type="submission" date="2024-07" db="EMBL/GenBank/DDBJ databases">
        <title>Section-level genome sequencing and comparative genomics of Aspergillus sections Usti and Cavernicolus.</title>
        <authorList>
            <consortium name="Lawrence Berkeley National Laboratory"/>
            <person name="Nybo J.L."/>
            <person name="Vesth T.C."/>
            <person name="Theobald S."/>
            <person name="Frisvad J.C."/>
            <person name="Larsen T.O."/>
            <person name="Kjaerboelling I."/>
            <person name="Rothschild-Mancinelli K."/>
            <person name="Lyhne E.K."/>
            <person name="Kogle M.E."/>
            <person name="Barry K."/>
            <person name="Clum A."/>
            <person name="Na H."/>
            <person name="Ledsgaard L."/>
            <person name="Lin J."/>
            <person name="Lipzen A."/>
            <person name="Kuo A."/>
            <person name="Riley R."/>
            <person name="Mondo S."/>
            <person name="Labutti K."/>
            <person name="Haridas S."/>
            <person name="Pangalinan J."/>
            <person name="Salamov A.A."/>
            <person name="Simmons B.A."/>
            <person name="Magnuson J.K."/>
            <person name="Chen J."/>
            <person name="Drula E."/>
            <person name="Henrissat B."/>
            <person name="Wiebenga A."/>
            <person name="Lubbers R.J."/>
            <person name="Gomes A.C."/>
            <person name="Makela M.R."/>
            <person name="Stajich J."/>
            <person name="Grigoriev I.V."/>
            <person name="Mortensen U.H."/>
            <person name="De Vries R.P."/>
            <person name="Baker S.E."/>
            <person name="Andersen M.R."/>
        </authorList>
    </citation>
    <scope>NUCLEOTIDE SEQUENCE [LARGE SCALE GENOMIC DNA]</scope>
    <source>
        <strain evidence="2 3">CBS 588.65</strain>
    </source>
</reference>
<evidence type="ECO:0000313" key="2">
    <source>
        <dbReference type="EMBL" id="KAL2812622.1"/>
    </source>
</evidence>
<accession>A0ABR4HCW3</accession>
<name>A0ABR4HCW3_9EURO</name>
<organism evidence="2 3">
    <name type="scientific">Aspergillus granulosus</name>
    <dbReference type="NCBI Taxonomy" id="176169"/>
    <lineage>
        <taxon>Eukaryota</taxon>
        <taxon>Fungi</taxon>
        <taxon>Dikarya</taxon>
        <taxon>Ascomycota</taxon>
        <taxon>Pezizomycotina</taxon>
        <taxon>Eurotiomycetes</taxon>
        <taxon>Eurotiomycetidae</taxon>
        <taxon>Eurotiales</taxon>
        <taxon>Aspergillaceae</taxon>
        <taxon>Aspergillus</taxon>
        <taxon>Aspergillus subgen. Nidulantes</taxon>
    </lineage>
</organism>
<keyword evidence="3" id="KW-1185">Reference proteome</keyword>
<dbReference type="Proteomes" id="UP001610334">
    <property type="component" value="Unassembled WGS sequence"/>
</dbReference>